<dbReference type="Proteomes" id="UP000293902">
    <property type="component" value="Chromosome"/>
</dbReference>
<keyword evidence="4" id="KW-1185">Reference proteome</keyword>
<evidence type="ECO:0000313" key="4">
    <source>
        <dbReference type="Proteomes" id="UP000293902"/>
    </source>
</evidence>
<reference evidence="2 3" key="1">
    <citation type="submission" date="2018-06" db="EMBL/GenBank/DDBJ databases">
        <title>Complete Genome Sequence of Desulfobacter hydrogenophilus (DSM3380).</title>
        <authorList>
            <person name="Marietou A."/>
            <person name="Schreiber L."/>
            <person name="Marshall I."/>
            <person name="Jorgensen B."/>
        </authorList>
    </citation>
    <scope>NUCLEOTIDE SEQUENCE [LARGE SCALE GENOMIC DNA]</scope>
    <source>
        <strain evidence="2 3">DSM 3380</strain>
    </source>
</reference>
<organism evidence="2 3">
    <name type="scientific">Desulfobacter hydrogenophilus</name>
    <dbReference type="NCBI Taxonomy" id="2291"/>
    <lineage>
        <taxon>Bacteria</taxon>
        <taxon>Pseudomonadati</taxon>
        <taxon>Thermodesulfobacteriota</taxon>
        <taxon>Desulfobacteria</taxon>
        <taxon>Desulfobacterales</taxon>
        <taxon>Desulfobacteraceae</taxon>
        <taxon>Desulfobacter</taxon>
    </lineage>
</organism>
<gene>
    <name evidence="2" type="ORF">DO021_03050</name>
    <name evidence="1" type="ORF">EYB58_04070</name>
</gene>
<sequence>MPTLIKQHRFCGRNFSTDELLMIRDVVGICGGISRNELAHTVCELLDWKRPRGGLKARECNDFLERLENKGILELPEKRQTGHCGPQKCKKEITDNEPYSRLSGSVEEFAPLDLERVQSRKQRDLFKDFLSRYHYLGYAMPFGARIQYLVYVTRPSREVVGCIQFSSPAWRMKARDQWIGWDDERRGEALQQVVNNSRFLVLAKIRNLASSMLSASLEHLRCDWEEQYGVIPLLLETLVDQKLYHGGCYRAANWIELGRTSGRGRMDKANKRHGKAVKTILVYPLIKNARRRLKEGR</sequence>
<dbReference type="EMBL" id="QLNI01000004">
    <property type="protein sequence ID" value="RAM03501.1"/>
    <property type="molecule type" value="Genomic_DNA"/>
</dbReference>
<accession>A0A328FFU2</accession>
<reference evidence="1 4" key="2">
    <citation type="submission" date="2019-02" db="EMBL/GenBank/DDBJ databases">
        <title>Complete genome sequence of Desulfobacter hydrogenophilus AcRS1.</title>
        <authorList>
            <person name="Marietou A."/>
            <person name="Lund M.B."/>
            <person name="Marshall I.P.G."/>
            <person name="Schreiber L."/>
            <person name="Jorgensen B."/>
        </authorList>
    </citation>
    <scope>NUCLEOTIDE SEQUENCE [LARGE SCALE GENOMIC DNA]</scope>
    <source>
        <strain evidence="1 4">AcRS1</strain>
    </source>
</reference>
<dbReference type="EMBL" id="CP036313">
    <property type="protein sequence ID" value="QBH12176.1"/>
    <property type="molecule type" value="Genomic_DNA"/>
</dbReference>
<dbReference type="Proteomes" id="UP000248798">
    <property type="component" value="Unassembled WGS sequence"/>
</dbReference>
<evidence type="ECO:0000313" key="3">
    <source>
        <dbReference type="Proteomes" id="UP000248798"/>
    </source>
</evidence>
<protein>
    <submittedName>
        <fullName evidence="1">DUF4338 domain-containing protein</fullName>
    </submittedName>
</protein>
<dbReference type="OrthoDB" id="6139076at2"/>
<proteinExistence type="predicted"/>
<name>A0A328FFU2_9BACT</name>
<dbReference type="RefSeq" id="WP_111953578.1">
    <property type="nucleotide sequence ID" value="NZ_CP036313.1"/>
</dbReference>
<evidence type="ECO:0000313" key="1">
    <source>
        <dbReference type="EMBL" id="QBH12176.1"/>
    </source>
</evidence>
<dbReference type="AlphaFoldDB" id="A0A328FFU2"/>
<dbReference type="Pfam" id="PF14236">
    <property type="entry name" value="DruA"/>
    <property type="match status" value="1"/>
</dbReference>
<dbReference type="InterPro" id="IPR025639">
    <property type="entry name" value="DruA"/>
</dbReference>
<evidence type="ECO:0000313" key="2">
    <source>
        <dbReference type="EMBL" id="RAM03501.1"/>
    </source>
</evidence>